<dbReference type="AlphaFoldDB" id="A0A176VSF9"/>
<dbReference type="GO" id="GO:0080037">
    <property type="term" value="P:negative regulation of cytokinin-activated signaling pathway"/>
    <property type="evidence" value="ECO:0007669"/>
    <property type="project" value="InterPro"/>
</dbReference>
<dbReference type="PANTHER" id="PTHR46407">
    <property type="entry name" value="OS02G0208700 PROTEIN"/>
    <property type="match status" value="1"/>
</dbReference>
<dbReference type="SMART" id="SM00612">
    <property type="entry name" value="Kelch"/>
    <property type="match status" value="2"/>
</dbReference>
<dbReference type="PANTHER" id="PTHR46407:SF3">
    <property type="entry name" value="OS02G0208700 PROTEIN"/>
    <property type="match status" value="1"/>
</dbReference>
<dbReference type="SUPFAM" id="SSF117281">
    <property type="entry name" value="Kelch motif"/>
    <property type="match status" value="1"/>
</dbReference>
<dbReference type="InterPro" id="IPR006652">
    <property type="entry name" value="Kelch_1"/>
</dbReference>
<dbReference type="InterPro" id="IPR015915">
    <property type="entry name" value="Kelch-typ_b-propeller"/>
</dbReference>
<dbReference type="Proteomes" id="UP000077202">
    <property type="component" value="Unassembled WGS sequence"/>
</dbReference>
<sequence length="452" mass="50457">MDELKPPETHPDPRSGESSRVEGGAYAGRGGCSGWLEETTMMSEQQYLLPGIPDRITIEGILTRAPWKTLCTLCAVNRAWRHAIQSRRVYDARTCTKSSRTLVVLIHNNPSAAAPRDRSGSGASDSSATGRGGVGPKNPVPAHWRFAVSLYDPDDGSWIKLPSIPGITSGVPKFCGCAFLDGKLYILGGDDFDRVYSTREAHMIDLAAGRGVWERCASMECPRSQFCCAVNNGRIYVFGGGCRPQIDYSRDAEVFDPEKNTWRSIADMMHSRTNHTVLNLEGRLLVIGGAVWLEAEDEINFQKSGGDELFEHCFNPTFAEVYDPRKNKWRTVENITKREKDDAFVVVHGKMFVLRPDSVHVYDVAYNSWTFVQPISWETQLRNGAKDCSVRAAAYVGRELVAVVGRCAEEDYGIILLKSKNFRRKNALMTWEPIASPYVFDTDHHPILSIQL</sequence>
<keyword evidence="3" id="KW-1185">Reference proteome</keyword>
<organism evidence="2 3">
    <name type="scientific">Marchantia polymorpha subsp. ruderalis</name>
    <dbReference type="NCBI Taxonomy" id="1480154"/>
    <lineage>
        <taxon>Eukaryota</taxon>
        <taxon>Viridiplantae</taxon>
        <taxon>Streptophyta</taxon>
        <taxon>Embryophyta</taxon>
        <taxon>Marchantiophyta</taxon>
        <taxon>Marchantiopsida</taxon>
        <taxon>Marchantiidae</taxon>
        <taxon>Marchantiales</taxon>
        <taxon>Marchantiaceae</taxon>
        <taxon>Marchantia</taxon>
    </lineage>
</organism>
<evidence type="ECO:0000256" key="1">
    <source>
        <dbReference type="SAM" id="MobiDB-lite"/>
    </source>
</evidence>
<comment type="caution">
    <text evidence="2">The sequence shown here is derived from an EMBL/GenBank/DDBJ whole genome shotgun (WGS) entry which is preliminary data.</text>
</comment>
<accession>A0A176VSF9</accession>
<protein>
    <recommendedName>
        <fullName evidence="4">F-box domain-containing protein</fullName>
    </recommendedName>
</protein>
<proteinExistence type="predicted"/>
<name>A0A176VSF9_MARPO</name>
<evidence type="ECO:0008006" key="4">
    <source>
        <dbReference type="Google" id="ProtNLM"/>
    </source>
</evidence>
<gene>
    <name evidence="2" type="ORF">AXG93_3340s1160</name>
</gene>
<evidence type="ECO:0000313" key="2">
    <source>
        <dbReference type="EMBL" id="OAE23789.1"/>
    </source>
</evidence>
<feature type="compositionally biased region" description="Low complexity" evidence="1">
    <location>
        <begin position="120"/>
        <end position="129"/>
    </location>
</feature>
<reference evidence="2" key="1">
    <citation type="submission" date="2016-03" db="EMBL/GenBank/DDBJ databases">
        <title>Mechanisms controlling the formation of the plant cell surface in tip-growing cells are functionally conserved among land plants.</title>
        <authorList>
            <person name="Honkanen S."/>
            <person name="Jones V.A."/>
            <person name="Morieri G."/>
            <person name="Champion C."/>
            <person name="Hetherington A.J."/>
            <person name="Kelly S."/>
            <person name="Saint-Marcoux D."/>
            <person name="Proust H."/>
            <person name="Prescott H."/>
            <person name="Dolan L."/>
        </authorList>
    </citation>
    <scope>NUCLEOTIDE SEQUENCE [LARGE SCALE GENOMIC DNA]</scope>
    <source>
        <tissue evidence="2">Whole gametophyte</tissue>
    </source>
</reference>
<dbReference type="Pfam" id="PF24681">
    <property type="entry name" value="Kelch_KLHDC2_KLHL20_DRC7"/>
    <property type="match status" value="1"/>
</dbReference>
<dbReference type="EMBL" id="LVLJ01002769">
    <property type="protein sequence ID" value="OAE23789.1"/>
    <property type="molecule type" value="Genomic_DNA"/>
</dbReference>
<feature type="region of interest" description="Disordered" evidence="1">
    <location>
        <begin position="111"/>
        <end position="138"/>
    </location>
</feature>
<dbReference type="InterPro" id="IPR044595">
    <property type="entry name" value="KMD1-4"/>
</dbReference>
<dbReference type="GO" id="GO:2000762">
    <property type="term" value="P:regulation of phenylpropanoid metabolic process"/>
    <property type="evidence" value="ECO:0007669"/>
    <property type="project" value="InterPro"/>
</dbReference>
<evidence type="ECO:0000313" key="3">
    <source>
        <dbReference type="Proteomes" id="UP000077202"/>
    </source>
</evidence>
<feature type="region of interest" description="Disordered" evidence="1">
    <location>
        <begin position="1"/>
        <end position="26"/>
    </location>
</feature>
<dbReference type="Gene3D" id="2.120.10.80">
    <property type="entry name" value="Kelch-type beta propeller"/>
    <property type="match status" value="1"/>
</dbReference>
<feature type="compositionally biased region" description="Basic and acidic residues" evidence="1">
    <location>
        <begin position="1"/>
        <end position="20"/>
    </location>
</feature>